<sequence>MTKTSNPFANIRSLVLGLILVSSATSRYHPALSRHITCAPNVRPIHPHRKIEQNYSSYFLSAFSYLVLAYFLGKLFFPFPSLSSALISDFISDFLDER</sequence>
<organism evidence="3">
    <name type="scientific">Xenopsylla cheopis</name>
    <name type="common">Oriental rat flea</name>
    <name type="synonym">Pulex cheopis</name>
    <dbReference type="NCBI Taxonomy" id="163159"/>
    <lineage>
        <taxon>Eukaryota</taxon>
        <taxon>Metazoa</taxon>
        <taxon>Ecdysozoa</taxon>
        <taxon>Arthropoda</taxon>
        <taxon>Hexapoda</taxon>
        <taxon>Insecta</taxon>
        <taxon>Pterygota</taxon>
        <taxon>Neoptera</taxon>
        <taxon>Endopterygota</taxon>
        <taxon>Siphonaptera</taxon>
        <taxon>Pulicidae</taxon>
        <taxon>Xenopsyllinae</taxon>
        <taxon>Xenopsylla</taxon>
    </lineage>
</organism>
<evidence type="ECO:0000256" key="2">
    <source>
        <dbReference type="SAM" id="SignalP"/>
    </source>
</evidence>
<feature type="chain" id="PRO_5026846826" evidence="2">
    <location>
        <begin position="27"/>
        <end position="98"/>
    </location>
</feature>
<keyword evidence="1" id="KW-1133">Transmembrane helix</keyword>
<keyword evidence="1" id="KW-0812">Transmembrane</keyword>
<protein>
    <submittedName>
        <fullName evidence="3">Putative secreted protein</fullName>
    </submittedName>
</protein>
<accession>A0A6M2DV75</accession>
<name>A0A6M2DV75_XENCH</name>
<reference evidence="3" key="1">
    <citation type="submission" date="2020-03" db="EMBL/GenBank/DDBJ databases">
        <title>Transcriptomic Profiling of the Digestive Tract of the Rat Flea, Xenopsylla cheopis, Following Blood Feeding and Infection with Yersinia pestis.</title>
        <authorList>
            <person name="Bland D.M."/>
            <person name="Martens C.A."/>
            <person name="Virtaneva K."/>
            <person name="Kanakabandi K."/>
            <person name="Long D."/>
            <person name="Rosenke R."/>
            <person name="Saturday G.A."/>
            <person name="Hoyt F.H."/>
            <person name="Bruno D.P."/>
            <person name="Ribeiro J.M.C."/>
            <person name="Hinnebusch J."/>
        </authorList>
    </citation>
    <scope>NUCLEOTIDE SEQUENCE</scope>
</reference>
<keyword evidence="2" id="KW-0732">Signal</keyword>
<feature type="signal peptide" evidence="2">
    <location>
        <begin position="1"/>
        <end position="26"/>
    </location>
</feature>
<evidence type="ECO:0000313" key="3">
    <source>
        <dbReference type="EMBL" id="NOV50235.1"/>
    </source>
</evidence>
<feature type="transmembrane region" description="Helical" evidence="1">
    <location>
        <begin position="57"/>
        <end position="77"/>
    </location>
</feature>
<proteinExistence type="predicted"/>
<keyword evidence="1" id="KW-0472">Membrane</keyword>
<dbReference type="EMBL" id="GIIL01006509">
    <property type="protein sequence ID" value="NOV50235.1"/>
    <property type="molecule type" value="Transcribed_RNA"/>
</dbReference>
<evidence type="ECO:0000256" key="1">
    <source>
        <dbReference type="SAM" id="Phobius"/>
    </source>
</evidence>
<dbReference type="AlphaFoldDB" id="A0A6M2DV75"/>